<keyword evidence="5" id="KW-1185">Reference proteome</keyword>
<keyword evidence="1" id="KW-0479">Metal-binding</keyword>
<feature type="compositionally biased region" description="Basic residues" evidence="2">
    <location>
        <begin position="565"/>
        <end position="579"/>
    </location>
</feature>
<dbReference type="PROSITE" id="PS50966">
    <property type="entry name" value="ZF_SWIM"/>
    <property type="match status" value="1"/>
</dbReference>
<dbReference type="EMBL" id="BSXT01001899">
    <property type="protein sequence ID" value="GMF45984.1"/>
    <property type="molecule type" value="Genomic_DNA"/>
</dbReference>
<feature type="region of interest" description="Disordered" evidence="2">
    <location>
        <begin position="194"/>
        <end position="217"/>
    </location>
</feature>
<name>A0A9W6XUA5_9STRA</name>
<dbReference type="Pfam" id="PF21056">
    <property type="entry name" value="ZSWIM1-3_RNaseH-like"/>
    <property type="match status" value="1"/>
</dbReference>
<dbReference type="OrthoDB" id="125488at2759"/>
<keyword evidence="1" id="KW-0863">Zinc-finger</keyword>
<dbReference type="AlphaFoldDB" id="A0A9W6XUA5"/>
<keyword evidence="1" id="KW-0862">Zinc</keyword>
<organism evidence="4 5">
    <name type="scientific">Phytophthora fragariaefolia</name>
    <dbReference type="NCBI Taxonomy" id="1490495"/>
    <lineage>
        <taxon>Eukaryota</taxon>
        <taxon>Sar</taxon>
        <taxon>Stramenopiles</taxon>
        <taxon>Oomycota</taxon>
        <taxon>Peronosporomycetes</taxon>
        <taxon>Peronosporales</taxon>
        <taxon>Peronosporaceae</taxon>
        <taxon>Phytophthora</taxon>
    </lineage>
</organism>
<feature type="domain" description="SWIM-type" evidence="3">
    <location>
        <begin position="372"/>
        <end position="404"/>
    </location>
</feature>
<gene>
    <name evidence="4" type="ORF">Pfra01_001673200</name>
</gene>
<evidence type="ECO:0000259" key="3">
    <source>
        <dbReference type="PROSITE" id="PS50966"/>
    </source>
</evidence>
<dbReference type="InterPro" id="IPR007527">
    <property type="entry name" value="Znf_SWIM"/>
</dbReference>
<accession>A0A9W6XUA5</accession>
<reference evidence="4" key="1">
    <citation type="submission" date="2023-04" db="EMBL/GenBank/DDBJ databases">
        <title>Phytophthora fragariaefolia NBRC 109709.</title>
        <authorList>
            <person name="Ichikawa N."/>
            <person name="Sato H."/>
            <person name="Tonouchi N."/>
        </authorList>
    </citation>
    <scope>NUCLEOTIDE SEQUENCE</scope>
    <source>
        <strain evidence="4">NBRC 109709</strain>
    </source>
</reference>
<dbReference type="PANTHER" id="PTHR31569:SF4">
    <property type="entry name" value="SWIM-TYPE DOMAIN-CONTAINING PROTEIN"/>
    <property type="match status" value="1"/>
</dbReference>
<feature type="region of interest" description="Disordered" evidence="2">
    <location>
        <begin position="501"/>
        <end position="584"/>
    </location>
</feature>
<evidence type="ECO:0000256" key="2">
    <source>
        <dbReference type="SAM" id="MobiDB-lite"/>
    </source>
</evidence>
<evidence type="ECO:0000256" key="1">
    <source>
        <dbReference type="PROSITE-ProRule" id="PRU00325"/>
    </source>
</evidence>
<feature type="compositionally biased region" description="Polar residues" evidence="2">
    <location>
        <begin position="504"/>
        <end position="527"/>
    </location>
</feature>
<feature type="compositionally biased region" description="Polar residues" evidence="2">
    <location>
        <begin position="194"/>
        <end position="210"/>
    </location>
</feature>
<sequence>MESQFPEVLLIDATHGTNRSKYKVFSLMAHDTFGKGQFVQHALQQDEQWHTLLTSLEEFKANNPAWRMLRCVLLDKDFTEMSVLKKAFPGVVILLCQFHVLKYLREEIASADYGFSAWQKEQLRGVMSLLVYAKTNMEYERHLRYLEHLASISYSAPSHVISTGVDISTGAHESTSEGQLESSVGQQLGLVGSESGTVGNVGNLSTSDTHGTGAREQASTECASHPFITYFMKNWDNCREQWCAHKRQNTVTLGNNTNNRLEASWKQLKEWVDSFMSVDECIASIMYYQSLQERRFMDEVNKKVNVQHVGYDHEMTLVANLVSEHACELIHNQYSYALGRVSYDFYEDFPDVYYITSTCENDDALDERNVKYSISKRDWTCSCLFMSTRLLPCRHVFYLRKALGKETVIPTQLLNPRWLLSSVRSSIEFDVTNDSSTYPESFAVRRVLPAVNRPWDSNRKYREAPTIASQICETMAGLGMAQYHEAVAYLQEVARQVKKGDFSRASQSSGNHSGESGNKLGNQSGEADSTLGDESQEMTNPSTEQRRTLEPANESAFEISSPPRSRGRPKQTAKTKTTSRNKAVTMAADDSDMFALNLSLENVQVAVNNQPSYTSSATLRTRFKMFEIAKKSRPPIAHKVSSLSASKQVTRNDAITRIFRVDLIERCLDKVAALQKKETAAGRQNLAEQQAVVEIVGVGIYSTNMKS</sequence>
<dbReference type="GO" id="GO:0008270">
    <property type="term" value="F:zinc ion binding"/>
    <property type="evidence" value="ECO:0007669"/>
    <property type="project" value="UniProtKB-KW"/>
</dbReference>
<evidence type="ECO:0000313" key="4">
    <source>
        <dbReference type="EMBL" id="GMF45984.1"/>
    </source>
</evidence>
<dbReference type="InterPro" id="IPR052579">
    <property type="entry name" value="Zinc_finger_SWIM"/>
</dbReference>
<evidence type="ECO:0000313" key="5">
    <source>
        <dbReference type="Proteomes" id="UP001165121"/>
    </source>
</evidence>
<dbReference type="PANTHER" id="PTHR31569">
    <property type="entry name" value="SWIM-TYPE DOMAIN-CONTAINING PROTEIN"/>
    <property type="match status" value="1"/>
</dbReference>
<dbReference type="InterPro" id="IPR048324">
    <property type="entry name" value="ZSWIM1-3_RNaseH-like"/>
</dbReference>
<protein>
    <submittedName>
        <fullName evidence="4">Unnamed protein product</fullName>
    </submittedName>
</protein>
<comment type="caution">
    <text evidence="4">The sequence shown here is derived from an EMBL/GenBank/DDBJ whole genome shotgun (WGS) entry which is preliminary data.</text>
</comment>
<dbReference type="Proteomes" id="UP001165121">
    <property type="component" value="Unassembled WGS sequence"/>
</dbReference>
<proteinExistence type="predicted"/>